<gene>
    <name evidence="4" type="ORF">STCU_02269</name>
</gene>
<evidence type="ECO:0000313" key="5">
    <source>
        <dbReference type="Proteomes" id="UP000015354"/>
    </source>
</evidence>
<organism evidence="4 5">
    <name type="scientific">Strigomonas culicis</name>
    <dbReference type="NCBI Taxonomy" id="28005"/>
    <lineage>
        <taxon>Eukaryota</taxon>
        <taxon>Discoba</taxon>
        <taxon>Euglenozoa</taxon>
        <taxon>Kinetoplastea</taxon>
        <taxon>Metakinetoplastina</taxon>
        <taxon>Trypanosomatida</taxon>
        <taxon>Trypanosomatidae</taxon>
        <taxon>Strigomonadinae</taxon>
        <taxon>Strigomonas</taxon>
    </lineage>
</organism>
<dbReference type="OrthoDB" id="9992527at2759"/>
<protein>
    <submittedName>
        <fullName evidence="4">NADPH2:quinone reductase</fullName>
    </submittedName>
</protein>
<dbReference type="InterPro" id="IPR036291">
    <property type="entry name" value="NAD(P)-bd_dom_sf"/>
</dbReference>
<evidence type="ECO:0000259" key="3">
    <source>
        <dbReference type="SMART" id="SM00829"/>
    </source>
</evidence>
<dbReference type="Gene3D" id="3.40.50.720">
    <property type="entry name" value="NAD(P)-binding Rossmann-like Domain"/>
    <property type="match status" value="1"/>
</dbReference>
<evidence type="ECO:0000313" key="4">
    <source>
        <dbReference type="EMBL" id="EPY33359.1"/>
    </source>
</evidence>
<dbReference type="Proteomes" id="UP000015354">
    <property type="component" value="Unassembled WGS sequence"/>
</dbReference>
<dbReference type="EMBL" id="ATMH01002269">
    <property type="protein sequence ID" value="EPY33359.1"/>
    <property type="molecule type" value="Genomic_DNA"/>
</dbReference>
<proteinExistence type="predicted"/>
<evidence type="ECO:0000256" key="2">
    <source>
        <dbReference type="ARBA" id="ARBA00023002"/>
    </source>
</evidence>
<dbReference type="SUPFAM" id="SSF50129">
    <property type="entry name" value="GroES-like"/>
    <property type="match status" value="1"/>
</dbReference>
<dbReference type="Gene3D" id="3.90.180.10">
    <property type="entry name" value="Medium-chain alcohol dehydrogenases, catalytic domain"/>
    <property type="match status" value="1"/>
</dbReference>
<dbReference type="SUPFAM" id="SSF51735">
    <property type="entry name" value="NAD(P)-binding Rossmann-fold domains"/>
    <property type="match status" value="1"/>
</dbReference>
<dbReference type="PANTHER" id="PTHR48106">
    <property type="entry name" value="QUINONE OXIDOREDUCTASE PIG3-RELATED"/>
    <property type="match status" value="1"/>
</dbReference>
<dbReference type="Pfam" id="PF00107">
    <property type="entry name" value="ADH_zinc_N"/>
    <property type="match status" value="1"/>
</dbReference>
<dbReference type="AlphaFoldDB" id="S9UX57"/>
<reference evidence="4 5" key="1">
    <citation type="journal article" date="2013" name="PLoS ONE">
        <title>Predicting the Proteins of Angomonas deanei, Strigomonas culicis and Their Respective Endosymbionts Reveals New Aspects of the Trypanosomatidae Family.</title>
        <authorList>
            <person name="Motta M.C."/>
            <person name="Martins A.C."/>
            <person name="de Souza S.S."/>
            <person name="Catta-Preta C.M."/>
            <person name="Silva R."/>
            <person name="Klein C.C."/>
            <person name="de Almeida L.G."/>
            <person name="de Lima Cunha O."/>
            <person name="Ciapina L.P."/>
            <person name="Brocchi M."/>
            <person name="Colabardini A.C."/>
            <person name="de Araujo Lima B."/>
            <person name="Machado C.R."/>
            <person name="de Almeida Soares C.M."/>
            <person name="Probst C.M."/>
            <person name="de Menezes C.B."/>
            <person name="Thompson C.E."/>
            <person name="Bartholomeu D.C."/>
            <person name="Gradia D.F."/>
            <person name="Pavoni D.P."/>
            <person name="Grisard E.C."/>
            <person name="Fantinatti-Garboggini F."/>
            <person name="Marchini F.K."/>
            <person name="Rodrigues-Luiz G.F."/>
            <person name="Wagner G."/>
            <person name="Goldman G.H."/>
            <person name="Fietto J.L."/>
            <person name="Elias M.C."/>
            <person name="Goldman M.H."/>
            <person name="Sagot M.F."/>
            <person name="Pereira M."/>
            <person name="Stoco P.H."/>
            <person name="de Mendonca-Neto R.P."/>
            <person name="Teixeira S.M."/>
            <person name="Maciel T.E."/>
            <person name="de Oliveira Mendes T.A."/>
            <person name="Urmenyi T.P."/>
            <person name="de Souza W."/>
            <person name="Schenkman S."/>
            <person name="de Vasconcelos A.T."/>
        </authorList>
    </citation>
    <scope>NUCLEOTIDE SEQUENCE [LARGE SCALE GENOMIC DNA]</scope>
</reference>
<dbReference type="Pfam" id="PF08240">
    <property type="entry name" value="ADH_N"/>
    <property type="match status" value="1"/>
</dbReference>
<keyword evidence="2" id="KW-0560">Oxidoreductase</keyword>
<sequence>MSNPGKCRGWLVKSEAPQWSPDAITLSTTINVPTPSTYQVRIRVHFAGVNTMDGMRVSFPRRKKKPFAIVGEESEYAGEPLSKLYHPVLNYSYPRVVGGSGSGIIESVGKDAAQYFHVGEYVTFCSHMAPSYGGSFCEYALVDMEGIVKIPETETKEPIMSLAEAAAIPAAVWPAYIALFDKLRIEAGHSIFIDNGASGIGAAAVQLAHSCGVVVIAACDTKDTEFVKSLGAQAVLNSQLGDKLIDTVLHLTNGCGVDGFLSVSDRTDAETFSDVVRFGGALCLTNSLIVSQSSTLFTRQLSVHYVFLDGLYEHPVSLDQLSYVGAQVLDLWKRKAFAMHVTEVPLEEGAKSLDAVMQGEPPQGDTVLKMTS</sequence>
<dbReference type="SMART" id="SM00829">
    <property type="entry name" value="PKS_ER"/>
    <property type="match status" value="1"/>
</dbReference>
<dbReference type="InterPro" id="IPR020843">
    <property type="entry name" value="ER"/>
</dbReference>
<accession>S9UX57</accession>
<comment type="caution">
    <text evidence="4">The sequence shown here is derived from an EMBL/GenBank/DDBJ whole genome shotgun (WGS) entry which is preliminary data.</text>
</comment>
<keyword evidence="5" id="KW-1185">Reference proteome</keyword>
<dbReference type="InterPro" id="IPR011032">
    <property type="entry name" value="GroES-like_sf"/>
</dbReference>
<dbReference type="GO" id="GO:0070402">
    <property type="term" value="F:NADPH binding"/>
    <property type="evidence" value="ECO:0007669"/>
    <property type="project" value="TreeGrafter"/>
</dbReference>
<dbReference type="InterPro" id="IPR013154">
    <property type="entry name" value="ADH-like_N"/>
</dbReference>
<feature type="domain" description="Enoyl reductase (ER)" evidence="3">
    <location>
        <begin position="19"/>
        <end position="368"/>
    </location>
</feature>
<evidence type="ECO:0000256" key="1">
    <source>
        <dbReference type="ARBA" id="ARBA00022857"/>
    </source>
</evidence>
<dbReference type="GO" id="GO:0016651">
    <property type="term" value="F:oxidoreductase activity, acting on NAD(P)H"/>
    <property type="evidence" value="ECO:0007669"/>
    <property type="project" value="TreeGrafter"/>
</dbReference>
<name>S9UX57_9TRYP</name>
<keyword evidence="1" id="KW-0521">NADP</keyword>
<dbReference type="InterPro" id="IPR013149">
    <property type="entry name" value="ADH-like_C"/>
</dbReference>